<evidence type="ECO:0000313" key="2">
    <source>
        <dbReference type="Proteomes" id="UP001218218"/>
    </source>
</evidence>
<dbReference type="AlphaFoldDB" id="A0AAD7F420"/>
<sequence length="200" mass="22970">MDLANSIESIPMHAVDIELRLFPASPPENIRFRIESVTQLPAEWTSTLSSLVHQQLLMAGLQKTEWPVALREIYRVLHPGRWIQLGEDTPWMQGRYPEKLCMEKFVAMVRSMKAGFVEIETKSRMQRVGKWAGEAGVAHRMNQGSSFKGFKTPILEVGGFGYVRSEKEYDMLLEGAEKEWDEIPGTEKEFVIFWVKKPLV</sequence>
<reference evidence="1" key="1">
    <citation type="submission" date="2023-03" db="EMBL/GenBank/DDBJ databases">
        <title>Massive genome expansion in bonnet fungi (Mycena s.s.) driven by repeated elements and novel gene families across ecological guilds.</title>
        <authorList>
            <consortium name="Lawrence Berkeley National Laboratory"/>
            <person name="Harder C.B."/>
            <person name="Miyauchi S."/>
            <person name="Viragh M."/>
            <person name="Kuo A."/>
            <person name="Thoen E."/>
            <person name="Andreopoulos B."/>
            <person name="Lu D."/>
            <person name="Skrede I."/>
            <person name="Drula E."/>
            <person name="Henrissat B."/>
            <person name="Morin E."/>
            <person name="Kohler A."/>
            <person name="Barry K."/>
            <person name="LaButti K."/>
            <person name="Morin E."/>
            <person name="Salamov A."/>
            <person name="Lipzen A."/>
            <person name="Mereny Z."/>
            <person name="Hegedus B."/>
            <person name="Baldrian P."/>
            <person name="Stursova M."/>
            <person name="Weitz H."/>
            <person name="Taylor A."/>
            <person name="Grigoriev I.V."/>
            <person name="Nagy L.G."/>
            <person name="Martin F."/>
            <person name="Kauserud H."/>
        </authorList>
    </citation>
    <scope>NUCLEOTIDE SEQUENCE</scope>
    <source>
        <strain evidence="1">CBHHK002</strain>
    </source>
</reference>
<dbReference type="Proteomes" id="UP001218218">
    <property type="component" value="Unassembled WGS sequence"/>
</dbReference>
<evidence type="ECO:0000313" key="1">
    <source>
        <dbReference type="EMBL" id="KAJ7367599.1"/>
    </source>
</evidence>
<accession>A0AAD7F420</accession>
<organism evidence="1 2">
    <name type="scientific">Mycena albidolilacea</name>
    <dbReference type="NCBI Taxonomy" id="1033008"/>
    <lineage>
        <taxon>Eukaryota</taxon>
        <taxon>Fungi</taxon>
        <taxon>Dikarya</taxon>
        <taxon>Basidiomycota</taxon>
        <taxon>Agaricomycotina</taxon>
        <taxon>Agaricomycetes</taxon>
        <taxon>Agaricomycetidae</taxon>
        <taxon>Agaricales</taxon>
        <taxon>Marasmiineae</taxon>
        <taxon>Mycenaceae</taxon>
        <taxon>Mycena</taxon>
    </lineage>
</organism>
<name>A0AAD7F420_9AGAR</name>
<dbReference type="EMBL" id="JARIHO010000001">
    <property type="protein sequence ID" value="KAJ7367599.1"/>
    <property type="molecule type" value="Genomic_DNA"/>
</dbReference>
<dbReference type="InterPro" id="IPR029063">
    <property type="entry name" value="SAM-dependent_MTases_sf"/>
</dbReference>
<proteinExistence type="predicted"/>
<protein>
    <submittedName>
        <fullName evidence="1">Uncharacterized protein</fullName>
    </submittedName>
</protein>
<gene>
    <name evidence="1" type="ORF">DFH08DRAFT_980111</name>
</gene>
<comment type="caution">
    <text evidence="1">The sequence shown here is derived from an EMBL/GenBank/DDBJ whole genome shotgun (WGS) entry which is preliminary data.</text>
</comment>
<keyword evidence="2" id="KW-1185">Reference proteome</keyword>
<dbReference type="Gene3D" id="3.40.50.150">
    <property type="entry name" value="Vaccinia Virus protein VP39"/>
    <property type="match status" value="1"/>
</dbReference>